<proteinExistence type="predicted"/>
<evidence type="ECO:0000259" key="4">
    <source>
        <dbReference type="Pfam" id="PF10708"/>
    </source>
</evidence>
<keyword evidence="3" id="KW-0812">Transmembrane</keyword>
<feature type="compositionally biased region" description="Acidic residues" evidence="2">
    <location>
        <begin position="168"/>
        <end position="192"/>
    </location>
</feature>
<evidence type="ECO:0000313" key="6">
    <source>
        <dbReference type="Proteomes" id="UP001165168"/>
    </source>
</evidence>
<name>A0AAV5P710_CELCE</name>
<reference evidence="5" key="1">
    <citation type="submission" date="2023-03" db="EMBL/GenBank/DDBJ databases">
        <title>Cellulosimicrobium cellulans NBRC 103059.</title>
        <authorList>
            <person name="Ichikawa N."/>
            <person name="Sato H."/>
            <person name="Tonouchi N."/>
        </authorList>
    </citation>
    <scope>NUCLEOTIDE SEQUENCE</scope>
    <source>
        <strain evidence="5">NBRC 103059</strain>
    </source>
</reference>
<organism evidence="5 6">
    <name type="scientific">Cellulosimicrobium cellulans</name>
    <name type="common">Arthrobacter luteus</name>
    <dbReference type="NCBI Taxonomy" id="1710"/>
    <lineage>
        <taxon>Bacteria</taxon>
        <taxon>Bacillati</taxon>
        <taxon>Actinomycetota</taxon>
        <taxon>Actinomycetes</taxon>
        <taxon>Micrococcales</taxon>
        <taxon>Promicromonosporaceae</taxon>
        <taxon>Cellulosimicrobium</taxon>
    </lineage>
</organism>
<dbReference type="InterPro" id="IPR029050">
    <property type="entry name" value="Immunoprotect_excell_Ig-like"/>
</dbReference>
<accession>A0AAV5P710</accession>
<feature type="transmembrane region" description="Helical" evidence="3">
    <location>
        <begin position="76"/>
        <end position="94"/>
    </location>
</feature>
<keyword evidence="3" id="KW-0472">Membrane</keyword>
<dbReference type="Proteomes" id="UP001165168">
    <property type="component" value="Unassembled WGS sequence"/>
</dbReference>
<evidence type="ECO:0000256" key="1">
    <source>
        <dbReference type="ARBA" id="ARBA00022729"/>
    </source>
</evidence>
<dbReference type="EMBL" id="BSTG01000002">
    <property type="protein sequence ID" value="GLY56981.1"/>
    <property type="molecule type" value="Genomic_DNA"/>
</dbReference>
<keyword evidence="3" id="KW-1133">Transmembrane helix</keyword>
<evidence type="ECO:0000256" key="2">
    <source>
        <dbReference type="SAM" id="MobiDB-lite"/>
    </source>
</evidence>
<feature type="region of interest" description="Disordered" evidence="2">
    <location>
        <begin position="160"/>
        <end position="205"/>
    </location>
</feature>
<dbReference type="RefSeq" id="WP_249356013.1">
    <property type="nucleotide sequence ID" value="NZ_BSTG01000002.1"/>
</dbReference>
<dbReference type="Pfam" id="PF10708">
    <property type="entry name" value="DUF2510"/>
    <property type="match status" value="1"/>
</dbReference>
<feature type="transmembrane region" description="Helical" evidence="3">
    <location>
        <begin position="127"/>
        <end position="149"/>
    </location>
</feature>
<sequence>MSTPDGSPAPGWYDDGSGTGVQRYWDGSSWTQHTIPAPQNQPAAPGTGYGAPGGDPSAAAYGAAYPGATTATARTVHPLGWVALAAAVVGFVFACIPGALIIGWVLLPIAFILSIIGFFVQGKKWPVVTALVLSVVGTIVGFIVFFTVVSDSVDEAFGGSDVTVTTPDAEDSAPAEDEGAAEETETDTEQEAASEPGSRDNPVPIGSVISGDDFDVTINSVQLDATDAVMAPDLYNEPAPEGFTYALINATITYTGAESSFAMAVGIDYVASTGEVLAAYDTFALPPDPSLGIDELYTGGTTTGNTVIAVPAGDPGLIRVTPGYFADEVFVATQ</sequence>
<comment type="caution">
    <text evidence="5">The sequence shown here is derived from an EMBL/GenBank/DDBJ whole genome shotgun (WGS) entry which is preliminary data.</text>
</comment>
<feature type="region of interest" description="Disordered" evidence="2">
    <location>
        <begin position="1"/>
        <end position="20"/>
    </location>
</feature>
<dbReference type="Gene3D" id="2.60.40.1240">
    <property type="match status" value="1"/>
</dbReference>
<gene>
    <name evidence="5" type="ORF">Ccel01_15830</name>
</gene>
<protein>
    <recommendedName>
        <fullName evidence="4">DUF2510 domain-containing protein</fullName>
    </recommendedName>
</protein>
<keyword evidence="1" id="KW-0732">Signal</keyword>
<feature type="transmembrane region" description="Helical" evidence="3">
    <location>
        <begin position="100"/>
        <end position="120"/>
    </location>
</feature>
<dbReference type="InterPro" id="IPR018929">
    <property type="entry name" value="DUF2510"/>
</dbReference>
<evidence type="ECO:0000313" key="5">
    <source>
        <dbReference type="EMBL" id="GLY56981.1"/>
    </source>
</evidence>
<dbReference type="AlphaFoldDB" id="A0AAV5P710"/>
<evidence type="ECO:0000256" key="3">
    <source>
        <dbReference type="SAM" id="Phobius"/>
    </source>
</evidence>
<feature type="domain" description="DUF2510" evidence="4">
    <location>
        <begin position="10"/>
        <end position="43"/>
    </location>
</feature>